<dbReference type="RefSeq" id="WP_041515781.1">
    <property type="nucleotide sequence ID" value="NZ_JPRK01000002.1"/>
</dbReference>
<dbReference type="EMBL" id="JPRK01000002">
    <property type="protein sequence ID" value="KIO54696.1"/>
    <property type="molecule type" value="Genomic_DNA"/>
</dbReference>
<dbReference type="AlphaFoldDB" id="A0A0D0F4U0"/>
<evidence type="ECO:0000313" key="5">
    <source>
        <dbReference type="Proteomes" id="UP000198302"/>
    </source>
</evidence>
<reference evidence="3 5" key="2">
    <citation type="submission" date="2016-11" db="EMBL/GenBank/DDBJ databases">
        <title>Whole genomes of Flavobacteriaceae.</title>
        <authorList>
            <person name="Stine C."/>
            <person name="Li C."/>
            <person name="Tadesse D."/>
        </authorList>
    </citation>
    <scope>NUCLEOTIDE SEQUENCE [LARGE SCALE GENOMIC DNA]</scope>
    <source>
        <strain evidence="3 5">ATCC 51468</strain>
    </source>
</reference>
<dbReference type="Proteomes" id="UP000032061">
    <property type="component" value="Unassembled WGS sequence"/>
</dbReference>
<evidence type="ECO:0000313" key="3">
    <source>
        <dbReference type="EMBL" id="OXA85625.1"/>
    </source>
</evidence>
<dbReference type="OrthoDB" id="1305498at2"/>
<evidence type="ECO:0000313" key="4">
    <source>
        <dbReference type="Proteomes" id="UP000032061"/>
    </source>
</evidence>
<dbReference type="STRING" id="37752.IW18_01450"/>
<sequence>MKKIIYTILLALLMAPNFMQGQENVGAVGSMSSFPVVYKYDEQVTWYFDLSGTTYAENEDLYMWIWSPSEPDAGNWENSSNFAKLTHVKDKIWSFTLTPTLYFTKTPAEIAASAGFWFRIKNKNGSKQSDVANMPYTDFSSFYTANELIRSYPTKPTIDKGVSILFNANLAPGFAGAKSVHMHSGLNDWDIKQEYQSWLPEIVAKTKLKDLGNGFYKMDLVPKDYYNAPDGYEMKNLVFLMVKDDWAGTTPDQVLFAGAYVPPPAPVFGFFPLQLSQKDFLGMSRKNNESGVNKLIYTITAGSKVINGEFTGGTAEIKGFVNLVAELNGIPNLTEIHVVVKDNKNKTISDTKMPLKTLDK</sequence>
<accession>A0A0D0F4U0</accession>
<keyword evidence="5" id="KW-1185">Reference proteome</keyword>
<gene>
    <name evidence="3" type="ORF">B0A73_16570</name>
    <name evidence="2" type="ORF">IW18_01450</name>
</gene>
<evidence type="ECO:0000256" key="1">
    <source>
        <dbReference type="SAM" id="SignalP"/>
    </source>
</evidence>
<dbReference type="Proteomes" id="UP000198302">
    <property type="component" value="Unassembled WGS sequence"/>
</dbReference>
<dbReference type="EMBL" id="MUGX01000023">
    <property type="protein sequence ID" value="OXA85625.1"/>
    <property type="molecule type" value="Genomic_DNA"/>
</dbReference>
<reference evidence="2 4" key="1">
    <citation type="submission" date="2015-01" db="EMBL/GenBank/DDBJ databases">
        <title>Genome of Flavobacterium hibernum DSM 12611.</title>
        <authorList>
            <person name="Stropko S.J."/>
            <person name="Pipes S.E."/>
            <person name="Newman J.D."/>
        </authorList>
    </citation>
    <scope>NUCLEOTIDE SEQUENCE [LARGE SCALE GENOMIC DNA]</scope>
    <source>
        <strain evidence="2 4">DSM 12611</strain>
    </source>
</reference>
<proteinExistence type="predicted"/>
<protein>
    <submittedName>
        <fullName evidence="2">Uncharacterized protein</fullName>
    </submittedName>
</protein>
<keyword evidence="1" id="KW-0732">Signal</keyword>
<organism evidence="2 4">
    <name type="scientific">Flavobacterium hibernum</name>
    <dbReference type="NCBI Taxonomy" id="37752"/>
    <lineage>
        <taxon>Bacteria</taxon>
        <taxon>Pseudomonadati</taxon>
        <taxon>Bacteroidota</taxon>
        <taxon>Flavobacteriia</taxon>
        <taxon>Flavobacteriales</taxon>
        <taxon>Flavobacteriaceae</taxon>
        <taxon>Flavobacterium</taxon>
    </lineage>
</organism>
<feature type="chain" id="PRO_5002210042" evidence="1">
    <location>
        <begin position="22"/>
        <end position="360"/>
    </location>
</feature>
<comment type="caution">
    <text evidence="2">The sequence shown here is derived from an EMBL/GenBank/DDBJ whole genome shotgun (WGS) entry which is preliminary data.</text>
</comment>
<feature type="signal peptide" evidence="1">
    <location>
        <begin position="1"/>
        <end position="21"/>
    </location>
</feature>
<evidence type="ECO:0000313" key="2">
    <source>
        <dbReference type="EMBL" id="KIO54696.1"/>
    </source>
</evidence>
<name>A0A0D0F4U0_9FLAO</name>